<evidence type="ECO:0000313" key="8">
    <source>
        <dbReference type="Proteomes" id="UP000261600"/>
    </source>
</evidence>
<dbReference type="GO" id="GO:0008017">
    <property type="term" value="F:microtubule binding"/>
    <property type="evidence" value="ECO:0007669"/>
    <property type="project" value="InterPro"/>
</dbReference>
<keyword evidence="2" id="KW-0547">Nucleotide-binding</keyword>
<sequence>MREIKVAVRIHPLLEKEVVRNHQVCVWVGPGSSQVIFGSDRVFSFDHVFGSTASQDSVYESCIQPLVESLVDGYNATIFCYGQTGSGRGYSATLISGAVQGETPGLARAAHHSQSASCQRVCEVLHGGQAGTNDFLRNYDCLLEFIPVLFGC</sequence>
<dbReference type="InterPro" id="IPR001752">
    <property type="entry name" value="Kinesin_motor_dom"/>
</dbReference>
<dbReference type="AlphaFoldDB" id="A0A3Q3JZP4"/>
<feature type="domain" description="Kinesin motor" evidence="6">
    <location>
        <begin position="3"/>
        <end position="152"/>
    </location>
</feature>
<reference evidence="7" key="1">
    <citation type="submission" date="2025-08" db="UniProtKB">
        <authorList>
            <consortium name="Ensembl"/>
        </authorList>
    </citation>
    <scope>IDENTIFICATION</scope>
</reference>
<dbReference type="PANTHER" id="PTHR47969">
    <property type="entry name" value="CHROMOSOME-ASSOCIATED KINESIN KIF4A-RELATED"/>
    <property type="match status" value="1"/>
</dbReference>
<dbReference type="GO" id="GO:0007018">
    <property type="term" value="P:microtubule-based movement"/>
    <property type="evidence" value="ECO:0007669"/>
    <property type="project" value="InterPro"/>
</dbReference>
<evidence type="ECO:0000256" key="3">
    <source>
        <dbReference type="ARBA" id="ARBA00022840"/>
    </source>
</evidence>
<evidence type="ECO:0000256" key="1">
    <source>
        <dbReference type="ARBA" id="ARBA00004245"/>
    </source>
</evidence>
<dbReference type="PROSITE" id="PS50067">
    <property type="entry name" value="KINESIN_MOTOR_2"/>
    <property type="match status" value="1"/>
</dbReference>
<reference evidence="7" key="2">
    <citation type="submission" date="2025-09" db="UniProtKB">
        <authorList>
            <consortium name="Ensembl"/>
        </authorList>
    </citation>
    <scope>IDENTIFICATION</scope>
</reference>
<dbReference type="SUPFAM" id="SSF52540">
    <property type="entry name" value="P-loop containing nucleoside triphosphate hydrolases"/>
    <property type="match status" value="1"/>
</dbReference>
<dbReference type="InterPro" id="IPR027640">
    <property type="entry name" value="Kinesin-like_fam"/>
</dbReference>
<dbReference type="Proteomes" id="UP000261600">
    <property type="component" value="Unplaced"/>
</dbReference>
<dbReference type="STRING" id="43700.ENSMALP00000025834"/>
<dbReference type="InterPro" id="IPR036961">
    <property type="entry name" value="Kinesin_motor_dom_sf"/>
</dbReference>
<dbReference type="Pfam" id="PF00225">
    <property type="entry name" value="Kinesin"/>
    <property type="match status" value="1"/>
</dbReference>
<keyword evidence="4" id="KW-0206">Cytoskeleton</keyword>
<comment type="subcellular location">
    <subcellularLocation>
        <location evidence="1">Cytoplasm</location>
        <location evidence="1">Cytoskeleton</location>
    </subcellularLocation>
</comment>
<dbReference type="Ensembl" id="ENSMALT00000026312.1">
    <property type="protein sequence ID" value="ENSMALP00000025834.1"/>
    <property type="gene ID" value="ENSMALG00000017975.1"/>
</dbReference>
<dbReference type="GO" id="GO:0003777">
    <property type="term" value="F:microtubule motor activity"/>
    <property type="evidence" value="ECO:0007669"/>
    <property type="project" value="InterPro"/>
</dbReference>
<dbReference type="GO" id="GO:0051231">
    <property type="term" value="P:spindle elongation"/>
    <property type="evidence" value="ECO:0007669"/>
    <property type="project" value="TreeGrafter"/>
</dbReference>
<evidence type="ECO:0000313" key="7">
    <source>
        <dbReference type="Ensembl" id="ENSMALP00000025834.1"/>
    </source>
</evidence>
<comment type="similarity">
    <text evidence="5">Belongs to the TRAFAC class myosin-kinesin ATPase superfamily. Kinesin family.</text>
</comment>
<dbReference type="Gene3D" id="3.40.850.10">
    <property type="entry name" value="Kinesin motor domain"/>
    <property type="match status" value="1"/>
</dbReference>
<dbReference type="SMART" id="SM00129">
    <property type="entry name" value="KISc"/>
    <property type="match status" value="1"/>
</dbReference>
<organism evidence="7 8">
    <name type="scientific">Monopterus albus</name>
    <name type="common">Swamp eel</name>
    <dbReference type="NCBI Taxonomy" id="43700"/>
    <lineage>
        <taxon>Eukaryota</taxon>
        <taxon>Metazoa</taxon>
        <taxon>Chordata</taxon>
        <taxon>Craniata</taxon>
        <taxon>Vertebrata</taxon>
        <taxon>Euteleostomi</taxon>
        <taxon>Actinopterygii</taxon>
        <taxon>Neopterygii</taxon>
        <taxon>Teleostei</taxon>
        <taxon>Neoteleostei</taxon>
        <taxon>Acanthomorphata</taxon>
        <taxon>Anabantaria</taxon>
        <taxon>Synbranchiformes</taxon>
        <taxon>Synbranchidae</taxon>
        <taxon>Monopterus</taxon>
    </lineage>
</organism>
<proteinExistence type="inferred from homology"/>
<keyword evidence="4" id="KW-0963">Cytoplasm</keyword>
<dbReference type="GO" id="GO:0005875">
    <property type="term" value="C:microtubule associated complex"/>
    <property type="evidence" value="ECO:0007669"/>
    <property type="project" value="TreeGrafter"/>
</dbReference>
<accession>A0A3Q3JZP4</accession>
<keyword evidence="8" id="KW-1185">Reference proteome</keyword>
<dbReference type="PANTHER" id="PTHR47969:SF25">
    <property type="entry name" value="KINESIN MOTOR DOMAIN-CONTAINING PROTEIN"/>
    <property type="match status" value="1"/>
</dbReference>
<keyword evidence="3" id="KW-0067">ATP-binding</keyword>
<protein>
    <recommendedName>
        <fullName evidence="6">Kinesin motor domain-containing protein</fullName>
    </recommendedName>
</protein>
<name>A0A3Q3JZP4_MONAL</name>
<dbReference type="GO" id="GO:0005524">
    <property type="term" value="F:ATP binding"/>
    <property type="evidence" value="ECO:0007669"/>
    <property type="project" value="UniProtKB-KW"/>
</dbReference>
<dbReference type="GO" id="GO:0007052">
    <property type="term" value="P:mitotic spindle organization"/>
    <property type="evidence" value="ECO:0007669"/>
    <property type="project" value="TreeGrafter"/>
</dbReference>
<evidence type="ECO:0000256" key="2">
    <source>
        <dbReference type="ARBA" id="ARBA00022741"/>
    </source>
</evidence>
<evidence type="ECO:0000256" key="5">
    <source>
        <dbReference type="PROSITE-ProRule" id="PRU00283"/>
    </source>
</evidence>
<comment type="caution">
    <text evidence="5">Lacks conserved residue(s) required for the propagation of feature annotation.</text>
</comment>
<evidence type="ECO:0000256" key="4">
    <source>
        <dbReference type="ARBA" id="ARBA00023212"/>
    </source>
</evidence>
<dbReference type="InterPro" id="IPR027417">
    <property type="entry name" value="P-loop_NTPase"/>
</dbReference>
<evidence type="ECO:0000259" key="6">
    <source>
        <dbReference type="PROSITE" id="PS50067"/>
    </source>
</evidence>